<evidence type="ECO:0000256" key="1">
    <source>
        <dbReference type="SAM" id="Phobius"/>
    </source>
</evidence>
<feature type="transmembrane region" description="Helical" evidence="1">
    <location>
        <begin position="136"/>
        <end position="154"/>
    </location>
</feature>
<proteinExistence type="predicted"/>
<protein>
    <recommendedName>
        <fullName evidence="4">DUF1453 domain-containing protein</fullName>
    </recommendedName>
</protein>
<feature type="transmembrane region" description="Helical" evidence="1">
    <location>
        <begin position="101"/>
        <end position="124"/>
    </location>
</feature>
<organism evidence="2 3">
    <name type="scientific">Sinomonas terricola</name>
    <dbReference type="NCBI Taxonomy" id="3110330"/>
    <lineage>
        <taxon>Bacteria</taxon>
        <taxon>Bacillati</taxon>
        <taxon>Actinomycetota</taxon>
        <taxon>Actinomycetes</taxon>
        <taxon>Micrococcales</taxon>
        <taxon>Micrococcaceae</taxon>
        <taxon>Sinomonas</taxon>
    </lineage>
</organism>
<feature type="transmembrane region" description="Helical" evidence="1">
    <location>
        <begin position="6"/>
        <end position="23"/>
    </location>
</feature>
<keyword evidence="1" id="KW-0812">Transmembrane</keyword>
<dbReference type="Proteomes" id="UP001304769">
    <property type="component" value="Unassembled WGS sequence"/>
</dbReference>
<gene>
    <name evidence="2" type="ORF">SPF06_07920</name>
</gene>
<accession>A0ABU5T4W8</accession>
<evidence type="ECO:0000313" key="2">
    <source>
        <dbReference type="EMBL" id="MEA5454643.1"/>
    </source>
</evidence>
<keyword evidence="1" id="KW-0472">Membrane</keyword>
<comment type="caution">
    <text evidence="2">The sequence shown here is derived from an EMBL/GenBank/DDBJ whole genome shotgun (WGS) entry which is preliminary data.</text>
</comment>
<reference evidence="2 3" key="1">
    <citation type="submission" date="2023-12" db="EMBL/GenBank/DDBJ databases">
        <title>Sinomonas terricola sp. nov, isolated from litchi orchard soil in Guangdong, PR China.</title>
        <authorList>
            <person name="Jiaxin W."/>
            <person name="Yang Z."/>
            <person name="Honghui Z."/>
        </authorList>
    </citation>
    <scope>NUCLEOTIDE SEQUENCE [LARGE SCALE GENOMIC DNA]</scope>
    <source>
        <strain evidence="2 3">JGH33</strain>
    </source>
</reference>
<dbReference type="EMBL" id="JAYGGQ010000004">
    <property type="protein sequence ID" value="MEA5454643.1"/>
    <property type="molecule type" value="Genomic_DNA"/>
</dbReference>
<keyword evidence="3" id="KW-1185">Reference proteome</keyword>
<feature type="transmembrane region" description="Helical" evidence="1">
    <location>
        <begin position="35"/>
        <end position="54"/>
    </location>
</feature>
<feature type="transmembrane region" description="Helical" evidence="1">
    <location>
        <begin position="60"/>
        <end position="81"/>
    </location>
</feature>
<dbReference type="RefSeq" id="WP_323278483.1">
    <property type="nucleotide sequence ID" value="NZ_JAYGGQ010000004.1"/>
</dbReference>
<evidence type="ECO:0000313" key="3">
    <source>
        <dbReference type="Proteomes" id="UP001304769"/>
    </source>
</evidence>
<name>A0ABU5T4W8_9MICC</name>
<keyword evidence="1" id="KW-1133">Transmembrane helix</keyword>
<evidence type="ECO:0008006" key="4">
    <source>
        <dbReference type="Google" id="ProtNLM"/>
    </source>
</evidence>
<sequence>MNLTSSLSYANVVLAVGVLAWAVVRQFQTRPVGPLKVGVFLILGAIGVWQLAQLADSRGIAPAEALALALSLGLAAGFGWLRGRAAAVWIQDGVAYRRGGWPAVGLWMAAIGTHVAVDVLGSALDGVRGPSPVSSASIMLYIAVTLGIQSGVVARRAAALAGASMPVRESVA</sequence>